<evidence type="ECO:0000256" key="6">
    <source>
        <dbReference type="ARBA" id="ARBA00023136"/>
    </source>
</evidence>
<dbReference type="Gene3D" id="1.50.40.10">
    <property type="entry name" value="Mitochondrial carrier domain"/>
    <property type="match status" value="1"/>
</dbReference>
<evidence type="ECO:0000313" key="11">
    <source>
        <dbReference type="RefSeq" id="XP_016928406.2"/>
    </source>
</evidence>
<reference evidence="11 12" key="1">
    <citation type="submission" date="2025-05" db="UniProtKB">
        <authorList>
            <consortium name="RefSeq"/>
        </authorList>
    </citation>
    <scope>IDENTIFICATION</scope>
</reference>
<feature type="repeat" description="Solcar" evidence="7">
    <location>
        <begin position="7"/>
        <end position="99"/>
    </location>
</feature>
<dbReference type="PROSITE" id="PS50920">
    <property type="entry name" value="SOLCAR"/>
    <property type="match status" value="3"/>
</dbReference>
<dbReference type="InterPro" id="IPR018108">
    <property type="entry name" value="MCP_transmembrane"/>
</dbReference>
<comment type="subcellular location">
    <subcellularLocation>
        <location evidence="1">Membrane</location>
        <topology evidence="1">Multi-pass membrane protein</topology>
    </subcellularLocation>
</comment>
<evidence type="ECO:0000256" key="4">
    <source>
        <dbReference type="ARBA" id="ARBA00022692"/>
    </source>
</evidence>
<keyword evidence="10" id="KW-1185">Reference proteome</keyword>
<evidence type="ECO:0000256" key="3">
    <source>
        <dbReference type="ARBA" id="ARBA00022448"/>
    </source>
</evidence>
<dbReference type="CTD" id="37983"/>
<dbReference type="RefSeq" id="XP_065719060.2">
    <property type="nucleotide sequence ID" value="XM_065862988.2"/>
</dbReference>
<dbReference type="InterPro" id="IPR002067">
    <property type="entry name" value="MCP"/>
</dbReference>
<organism evidence="10 12">
    <name type="scientific">Drosophila suzukii</name>
    <name type="common">Spotted-wing drosophila fruit fly</name>
    <dbReference type="NCBI Taxonomy" id="28584"/>
    <lineage>
        <taxon>Eukaryota</taxon>
        <taxon>Metazoa</taxon>
        <taxon>Ecdysozoa</taxon>
        <taxon>Arthropoda</taxon>
        <taxon>Hexapoda</taxon>
        <taxon>Insecta</taxon>
        <taxon>Pterygota</taxon>
        <taxon>Neoptera</taxon>
        <taxon>Endopterygota</taxon>
        <taxon>Diptera</taxon>
        <taxon>Brachycera</taxon>
        <taxon>Muscomorpha</taxon>
        <taxon>Ephydroidea</taxon>
        <taxon>Drosophilidae</taxon>
        <taxon>Drosophila</taxon>
        <taxon>Sophophora</taxon>
    </lineage>
</organism>
<evidence type="ECO:0000256" key="1">
    <source>
        <dbReference type="ARBA" id="ARBA00004141"/>
    </source>
</evidence>
<dbReference type="Proteomes" id="UP001652628">
    <property type="component" value="Chromosome 2R"/>
</dbReference>
<dbReference type="GO" id="GO:0016020">
    <property type="term" value="C:membrane"/>
    <property type="evidence" value="ECO:0007669"/>
    <property type="project" value="UniProtKB-SubCell"/>
</dbReference>
<feature type="repeat" description="Solcar" evidence="7">
    <location>
        <begin position="213"/>
        <end position="308"/>
    </location>
</feature>
<keyword evidence="3 8" id="KW-0813">Transport</keyword>
<proteinExistence type="inferred from homology"/>
<feature type="transmembrane region" description="Helical" evidence="9">
    <location>
        <begin position="213"/>
        <end position="233"/>
    </location>
</feature>
<dbReference type="AlphaFoldDB" id="A0AB40D3W6"/>
<sequence>MPENSVVVQVMQALGGGVAGAITRSITQPLDVLKIRFQMQVEPVTNDKGSKYRGVIHAFKSIYAEEGMRGMFRGHNSGQVLSVTYALVQFWSYEQLRALAHQSDYWNQRPFLMFFVCGGLAGCLGAVAAQPLDVVRTQMVAADPSSNRSQMSTLSGLRRVFRLEGWAGLSRGLPFQLVQVFPLVGANFLFYKYLNALVLMAMPPAPPDHRQEIHGGFLFLNGALSGVIAKMIVYPADLLKKRIQLMAFKQERKTFGRNPECPTVLGCIAATFRVEGIGGFYKGMSPTLFKAGLTSAVYFSIYDMFKRHLIGPVKEADKSRQKLGN</sequence>
<feature type="repeat" description="Solcar" evidence="7">
    <location>
        <begin position="109"/>
        <end position="197"/>
    </location>
</feature>
<dbReference type="SUPFAM" id="SSF103506">
    <property type="entry name" value="Mitochondrial carrier"/>
    <property type="match status" value="1"/>
</dbReference>
<dbReference type="PANTHER" id="PTHR24089">
    <property type="entry name" value="SOLUTE CARRIER FAMILY 25"/>
    <property type="match status" value="1"/>
</dbReference>
<evidence type="ECO:0000313" key="10">
    <source>
        <dbReference type="Proteomes" id="UP001652628"/>
    </source>
</evidence>
<keyword evidence="6 7" id="KW-0472">Membrane</keyword>
<dbReference type="InterPro" id="IPR023395">
    <property type="entry name" value="MCP_dom_sf"/>
</dbReference>
<evidence type="ECO:0000256" key="5">
    <source>
        <dbReference type="ARBA" id="ARBA00022737"/>
    </source>
</evidence>
<dbReference type="PRINTS" id="PR00926">
    <property type="entry name" value="MITOCARRIER"/>
</dbReference>
<evidence type="ECO:0000256" key="9">
    <source>
        <dbReference type="SAM" id="Phobius"/>
    </source>
</evidence>
<evidence type="ECO:0000256" key="2">
    <source>
        <dbReference type="ARBA" id="ARBA00006375"/>
    </source>
</evidence>
<keyword evidence="9" id="KW-1133">Transmembrane helix</keyword>
<evidence type="ECO:0000256" key="7">
    <source>
        <dbReference type="PROSITE-ProRule" id="PRU00282"/>
    </source>
</evidence>
<comment type="similarity">
    <text evidence="2 8">Belongs to the mitochondrial carrier (TC 2.A.29) family.</text>
</comment>
<feature type="transmembrane region" description="Helical" evidence="9">
    <location>
        <begin position="111"/>
        <end position="129"/>
    </location>
</feature>
<name>A0AB40D3W6_DROSZ</name>
<protein>
    <submittedName>
        <fullName evidence="11 12">Mitochondrial thiamine pyrophosphate carrier</fullName>
    </submittedName>
</protein>
<keyword evidence="4 7" id="KW-0812">Transmembrane</keyword>
<dbReference type="Pfam" id="PF00153">
    <property type="entry name" value="Mito_carr"/>
    <property type="match status" value="3"/>
</dbReference>
<dbReference type="RefSeq" id="XP_016928406.2">
    <property type="nucleotide sequence ID" value="XM_017072917.4"/>
</dbReference>
<dbReference type="GO" id="GO:0055085">
    <property type="term" value="P:transmembrane transport"/>
    <property type="evidence" value="ECO:0007669"/>
    <property type="project" value="InterPro"/>
</dbReference>
<evidence type="ECO:0000256" key="8">
    <source>
        <dbReference type="RuleBase" id="RU000488"/>
    </source>
</evidence>
<gene>
    <name evidence="11 12" type="primary">Tpc2</name>
</gene>
<evidence type="ECO:0000313" key="12">
    <source>
        <dbReference type="RefSeq" id="XP_065719060.2"/>
    </source>
</evidence>
<feature type="transmembrane region" description="Helical" evidence="9">
    <location>
        <begin position="172"/>
        <end position="193"/>
    </location>
</feature>
<accession>A0AB40D3W6</accession>
<dbReference type="GeneID" id="108008973"/>
<keyword evidence="5" id="KW-0677">Repeat</keyword>